<gene>
    <name evidence="2" type="ORF">NDI37_12800</name>
</gene>
<dbReference type="InterPro" id="IPR038717">
    <property type="entry name" value="Tc1-like_DDE_dom"/>
</dbReference>
<name>A0ABV0JPH3_9CYAN</name>
<dbReference type="Pfam" id="PF13358">
    <property type="entry name" value="DDE_3"/>
    <property type="match status" value="1"/>
</dbReference>
<dbReference type="EMBL" id="JAMPKK010000024">
    <property type="protein sequence ID" value="MEP0865346.1"/>
    <property type="molecule type" value="Genomic_DNA"/>
</dbReference>
<evidence type="ECO:0000259" key="1">
    <source>
        <dbReference type="Pfam" id="PF13358"/>
    </source>
</evidence>
<reference evidence="2 3" key="1">
    <citation type="submission" date="2022-04" db="EMBL/GenBank/DDBJ databases">
        <title>Positive selection, recombination, and allopatry shape intraspecific diversity of widespread and dominant cyanobacteria.</title>
        <authorList>
            <person name="Wei J."/>
            <person name="Shu W."/>
            <person name="Hu C."/>
        </authorList>
    </citation>
    <scope>NUCLEOTIDE SEQUENCE [LARGE SCALE GENOMIC DNA]</scope>
    <source>
        <strain evidence="2 3">GB2-A5</strain>
    </source>
</reference>
<dbReference type="Proteomes" id="UP001442494">
    <property type="component" value="Unassembled WGS sequence"/>
</dbReference>
<keyword evidence="3" id="KW-1185">Reference proteome</keyword>
<evidence type="ECO:0000313" key="2">
    <source>
        <dbReference type="EMBL" id="MEP0865346.1"/>
    </source>
</evidence>
<dbReference type="Pfam" id="PF13565">
    <property type="entry name" value="HTH_32"/>
    <property type="match status" value="1"/>
</dbReference>
<feature type="domain" description="Tc1-like transposase DDE" evidence="1">
    <location>
        <begin position="187"/>
        <end position="339"/>
    </location>
</feature>
<sequence>MSKKYIIKLTPEERRMLEQLTNTGKSPAYKVNHARILLKADIGTEDGGWTDETISIALDMSISTIERVRRLFVEQGIEAALSRQTSQKRKYHKLDGEQEAHLIAIACTQAPEGQARWTLRLLAQRLVELEIVDSISHETVRQTLKKNQLKPWLKQSWVIAPKADAEFVYHMEDVIDVYTRPYDPLYPVVCFDESNKQLVGEIIEPLPMEPGQPQRYDYQYERHGVCNLFMFSEHEAGWRHVEVTNRRTKIDYAQQMKYLVDVRYPDAEIITVIHDQLNTHVPSSLYQAFEPAEAKRLLGKLEFHYTPKHGSWLNMAEIELSVLATQCLQRRLPDKESLQREVAAWEERRNHDSRTIDWQFTTADARIKLKRLYPSIQT</sequence>
<dbReference type="NCBIfam" id="NF033545">
    <property type="entry name" value="transpos_IS630"/>
    <property type="match status" value="1"/>
</dbReference>
<dbReference type="SUPFAM" id="SSF46689">
    <property type="entry name" value="Homeodomain-like"/>
    <property type="match status" value="1"/>
</dbReference>
<comment type="caution">
    <text evidence="2">The sequence shown here is derived from an EMBL/GenBank/DDBJ whole genome shotgun (WGS) entry which is preliminary data.</text>
</comment>
<dbReference type="InterPro" id="IPR047655">
    <property type="entry name" value="Transpos_IS630-like"/>
</dbReference>
<organism evidence="2 3">
    <name type="scientific">Funiculus sociatus GB2-A5</name>
    <dbReference type="NCBI Taxonomy" id="2933946"/>
    <lineage>
        <taxon>Bacteria</taxon>
        <taxon>Bacillati</taxon>
        <taxon>Cyanobacteriota</taxon>
        <taxon>Cyanophyceae</taxon>
        <taxon>Coleofasciculales</taxon>
        <taxon>Coleofasciculaceae</taxon>
        <taxon>Funiculus</taxon>
    </lineage>
</organism>
<evidence type="ECO:0000313" key="3">
    <source>
        <dbReference type="Proteomes" id="UP001442494"/>
    </source>
</evidence>
<proteinExistence type="predicted"/>
<accession>A0ABV0JPH3</accession>
<dbReference type="InterPro" id="IPR009057">
    <property type="entry name" value="Homeodomain-like_sf"/>
</dbReference>
<protein>
    <submittedName>
        <fullName evidence="2">IS630 family transposase</fullName>
    </submittedName>
</protein>